<comment type="caution">
    <text evidence="10">The sequence shown here is derived from an EMBL/GenBank/DDBJ whole genome shotgun (WGS) entry which is preliminary data.</text>
</comment>
<dbReference type="InterPro" id="IPR036236">
    <property type="entry name" value="Znf_C2H2_sf"/>
</dbReference>
<dbReference type="Gene3D" id="3.30.160.60">
    <property type="entry name" value="Classic Zinc Finger"/>
    <property type="match status" value="2"/>
</dbReference>
<evidence type="ECO:0000313" key="10">
    <source>
        <dbReference type="EMBL" id="CAL7934002.1"/>
    </source>
</evidence>
<proteinExistence type="predicted"/>
<dbReference type="PROSITE" id="PS00028">
    <property type="entry name" value="ZINC_FINGER_C2H2_1"/>
    <property type="match status" value="2"/>
</dbReference>
<organism evidence="10 11">
    <name type="scientific">Xylocopa violacea</name>
    <name type="common">Violet carpenter bee</name>
    <name type="synonym">Apis violacea</name>
    <dbReference type="NCBI Taxonomy" id="135666"/>
    <lineage>
        <taxon>Eukaryota</taxon>
        <taxon>Metazoa</taxon>
        <taxon>Ecdysozoa</taxon>
        <taxon>Arthropoda</taxon>
        <taxon>Hexapoda</taxon>
        <taxon>Insecta</taxon>
        <taxon>Pterygota</taxon>
        <taxon>Neoptera</taxon>
        <taxon>Endopterygota</taxon>
        <taxon>Hymenoptera</taxon>
        <taxon>Apocrita</taxon>
        <taxon>Aculeata</taxon>
        <taxon>Apoidea</taxon>
        <taxon>Anthophila</taxon>
        <taxon>Apidae</taxon>
        <taxon>Xylocopa</taxon>
        <taxon>Xylocopa</taxon>
    </lineage>
</organism>
<dbReference type="Proteomes" id="UP001642520">
    <property type="component" value="Unassembled WGS sequence"/>
</dbReference>
<dbReference type="EMBL" id="CAXAJV020001281">
    <property type="protein sequence ID" value="CAL7934002.1"/>
    <property type="molecule type" value="Genomic_DNA"/>
</dbReference>
<dbReference type="InterPro" id="IPR013087">
    <property type="entry name" value="Znf_C2H2_type"/>
</dbReference>
<evidence type="ECO:0000256" key="3">
    <source>
        <dbReference type="ARBA" id="ARBA00022737"/>
    </source>
</evidence>
<keyword evidence="3" id="KW-0677">Repeat</keyword>
<protein>
    <recommendedName>
        <fullName evidence="9">C2H2-type domain-containing protein</fullName>
    </recommendedName>
</protein>
<accession>A0ABP1MZ83</accession>
<gene>
    <name evidence="10" type="ORF">XYLVIOL_LOCUS786</name>
</gene>
<reference evidence="10 11" key="1">
    <citation type="submission" date="2024-08" db="EMBL/GenBank/DDBJ databases">
        <authorList>
            <person name="Will J Nash"/>
            <person name="Angela Man"/>
            <person name="Seanna McTaggart"/>
            <person name="Kendall Baker"/>
            <person name="Tom Barker"/>
            <person name="Leah Catchpole"/>
            <person name="Alex Durrant"/>
            <person name="Karim Gharbi"/>
            <person name="Naomi Irish"/>
            <person name="Gemy Kaithakottil"/>
            <person name="Debby Ku"/>
            <person name="Aaliyah Providence"/>
            <person name="Felix Shaw"/>
            <person name="David Swarbreck"/>
            <person name="Chris Watkins"/>
            <person name="Ann M. McCartney"/>
            <person name="Giulio Formenti"/>
            <person name="Alice Mouton"/>
            <person name="Noel Vella"/>
            <person name="Bjorn M von Reumont"/>
            <person name="Adriana Vella"/>
            <person name="Wilfried Haerty"/>
        </authorList>
    </citation>
    <scope>NUCLEOTIDE SEQUENCE [LARGE SCALE GENOMIC DNA]</scope>
</reference>
<dbReference type="SUPFAM" id="SSF57667">
    <property type="entry name" value="beta-beta-alpha zinc fingers"/>
    <property type="match status" value="1"/>
</dbReference>
<feature type="domain" description="C2H2-type" evidence="9">
    <location>
        <begin position="575"/>
        <end position="602"/>
    </location>
</feature>
<evidence type="ECO:0000256" key="6">
    <source>
        <dbReference type="ARBA" id="ARBA00023125"/>
    </source>
</evidence>
<keyword evidence="5" id="KW-0862">Zinc</keyword>
<evidence type="ECO:0000256" key="8">
    <source>
        <dbReference type="PROSITE-ProRule" id="PRU00042"/>
    </source>
</evidence>
<dbReference type="PANTHER" id="PTHR16515:SF49">
    <property type="entry name" value="GASTRULA ZINC FINGER PROTEIN XLCGF49.1-LIKE-RELATED"/>
    <property type="match status" value="1"/>
</dbReference>
<keyword evidence="4 8" id="KW-0863">Zinc-finger</keyword>
<evidence type="ECO:0000256" key="4">
    <source>
        <dbReference type="ARBA" id="ARBA00022771"/>
    </source>
</evidence>
<dbReference type="PANTHER" id="PTHR16515">
    <property type="entry name" value="PR DOMAIN ZINC FINGER PROTEIN"/>
    <property type="match status" value="1"/>
</dbReference>
<evidence type="ECO:0000259" key="9">
    <source>
        <dbReference type="PROSITE" id="PS50157"/>
    </source>
</evidence>
<evidence type="ECO:0000313" key="11">
    <source>
        <dbReference type="Proteomes" id="UP001642520"/>
    </source>
</evidence>
<dbReference type="PROSITE" id="PS50157">
    <property type="entry name" value="ZINC_FINGER_C2H2_2"/>
    <property type="match status" value="3"/>
</dbReference>
<keyword evidence="2" id="KW-0479">Metal-binding</keyword>
<keyword evidence="6" id="KW-0238">DNA-binding</keyword>
<evidence type="ECO:0000256" key="7">
    <source>
        <dbReference type="ARBA" id="ARBA00023242"/>
    </source>
</evidence>
<name>A0ABP1MZ83_XYLVO</name>
<feature type="domain" description="C2H2-type" evidence="9">
    <location>
        <begin position="511"/>
        <end position="538"/>
    </location>
</feature>
<sequence length="607" mass="70944">MFEEPNNFIKFDENSENSYLNSVSFDMLQSKEQCYTKEITMCNKEEYFMKPKKFQSVDLQHVTSEIDPMSTFNKTSRTVPNILKNNSRLHRISKSLNVADTEKNLEISLISDAISEQILCENILLKRKTKYKDISCKRKQKFSSKDTCDELSKLDICPFVDNEHEVLDEHSFTSTKFRKKYSRRKRLKRYVKKCYRKRKTSVDMNQSEEDLLCPVSHEVSTDHTTECVFSPLQEIESGSLQDSIDFSSNEIFNKFNYEFYNNNSTLDSFTWDTMDSDETHNSLSTTYDSEKEYDINGNEIDAYDLMECWPLTANKQSKRSTSPSKFSKCSENWDEDTGIKGNTDIKDRLLTETVDEDSEDDLNCYHLHTTESIEYLNDSTLNEYNDRNTCSSVIDTECLQYADDINSPLMEFISYSNGKMIETEVFHKTRNNQEDNIFNDSSNETDFGGDFLMSDNQSEDLYDTHTLQIPENSEHSTNEKEYQCLLCLLTFSNARTMAMHQADAHGDTYTILCESCGRLFNRKYHFNRHFIYCSGSKNTFKCHMCVKKYRHKSSLVYHLKIVHSVNYILDHSRKFTCNLCKKVYSRFGAFENHIKCHENASGKSNLR</sequence>
<comment type="subcellular location">
    <subcellularLocation>
        <location evidence="1">Nucleus</location>
    </subcellularLocation>
</comment>
<keyword evidence="11" id="KW-1185">Reference proteome</keyword>
<evidence type="ECO:0000256" key="1">
    <source>
        <dbReference type="ARBA" id="ARBA00004123"/>
    </source>
</evidence>
<keyword evidence="7" id="KW-0539">Nucleus</keyword>
<evidence type="ECO:0000256" key="5">
    <source>
        <dbReference type="ARBA" id="ARBA00022833"/>
    </source>
</evidence>
<evidence type="ECO:0000256" key="2">
    <source>
        <dbReference type="ARBA" id="ARBA00022723"/>
    </source>
</evidence>
<dbReference type="SMART" id="SM00355">
    <property type="entry name" value="ZnF_C2H2"/>
    <property type="match status" value="4"/>
</dbReference>
<feature type="domain" description="C2H2-type" evidence="9">
    <location>
        <begin position="540"/>
        <end position="564"/>
    </location>
</feature>
<dbReference type="InterPro" id="IPR050331">
    <property type="entry name" value="Zinc_finger"/>
</dbReference>